<proteinExistence type="predicted"/>
<dbReference type="EMBL" id="JAPQES010000002">
    <property type="protein sequence ID" value="MCY6370478.1"/>
    <property type="molecule type" value="Genomic_DNA"/>
</dbReference>
<evidence type="ECO:0000256" key="1">
    <source>
        <dbReference type="SAM" id="MobiDB-lite"/>
    </source>
</evidence>
<comment type="caution">
    <text evidence="2">The sequence shown here is derived from an EMBL/GenBank/DDBJ whole genome shotgun (WGS) entry which is preliminary data.</text>
</comment>
<evidence type="ECO:0000313" key="2">
    <source>
        <dbReference type="EMBL" id="MCY6370478.1"/>
    </source>
</evidence>
<feature type="compositionally biased region" description="Basic and acidic residues" evidence="1">
    <location>
        <begin position="1"/>
        <end position="10"/>
    </location>
</feature>
<feature type="compositionally biased region" description="Basic and acidic residues" evidence="1">
    <location>
        <begin position="37"/>
        <end position="67"/>
    </location>
</feature>
<keyword evidence="3" id="KW-1185">Reference proteome</keyword>
<protein>
    <submittedName>
        <fullName evidence="2">Uncharacterized protein</fullName>
    </submittedName>
</protein>
<organism evidence="2 3">
    <name type="scientific">Clostridium ganghwense</name>
    <dbReference type="NCBI Taxonomy" id="312089"/>
    <lineage>
        <taxon>Bacteria</taxon>
        <taxon>Bacillati</taxon>
        <taxon>Bacillota</taxon>
        <taxon>Clostridia</taxon>
        <taxon>Eubacteriales</taxon>
        <taxon>Clostridiaceae</taxon>
        <taxon>Clostridium</taxon>
    </lineage>
</organism>
<name>A0ABT4CN35_9CLOT</name>
<evidence type="ECO:0000313" key="3">
    <source>
        <dbReference type="Proteomes" id="UP001079657"/>
    </source>
</evidence>
<feature type="region of interest" description="Disordered" evidence="1">
    <location>
        <begin position="1"/>
        <end position="67"/>
    </location>
</feature>
<reference evidence="2" key="1">
    <citation type="submission" date="2022-12" db="EMBL/GenBank/DDBJ databases">
        <authorList>
            <person name="Wang J."/>
        </authorList>
    </citation>
    <scope>NUCLEOTIDE SEQUENCE</scope>
    <source>
        <strain evidence="2">HY-42-06</strain>
    </source>
</reference>
<sequence>MDEKKKENLRNVDNINNTEDNTKTKKRKKTKEVKKKTKEESRIHDLEVKIKKDNQSKETKEKLKEDQETKNEDAILDCLNDELTCIRQKLVDINIIREELSKLKLNPAKRTFFKNDIEPLLTTFSNLALSSERFAISAQNLYVITFSKSSEIKDTLDLIYDINAKSEDVFEVLEKEIDILLDIYKCDLKKMCKK</sequence>
<dbReference type="RefSeq" id="WP_268049214.1">
    <property type="nucleotide sequence ID" value="NZ_JAPQES010000002.1"/>
</dbReference>
<gene>
    <name evidence="2" type="ORF">OXH55_07500</name>
</gene>
<feature type="compositionally biased region" description="Basic residues" evidence="1">
    <location>
        <begin position="24"/>
        <end position="36"/>
    </location>
</feature>
<dbReference type="Proteomes" id="UP001079657">
    <property type="component" value="Unassembled WGS sequence"/>
</dbReference>
<accession>A0ABT4CN35</accession>